<comment type="similarity">
    <text evidence="2">Belongs to the BORG/CEP family.</text>
</comment>
<gene>
    <name evidence="6" type="primary">CDC42EP5</name>
</gene>
<feature type="compositionally biased region" description="Pro residues" evidence="3">
    <location>
        <begin position="109"/>
        <end position="138"/>
    </location>
</feature>
<dbReference type="InterPro" id="IPR029273">
    <property type="entry name" value="Cdc42_effect-like"/>
</dbReference>
<keyword evidence="5" id="KW-1185">Reference proteome</keyword>
<dbReference type="InterPro" id="IPR051296">
    <property type="entry name" value="Cdc42_Effector_BORG/CEP"/>
</dbReference>
<dbReference type="PROSITE" id="PS50108">
    <property type="entry name" value="CRIB"/>
    <property type="match status" value="1"/>
</dbReference>
<dbReference type="Pfam" id="PF00786">
    <property type="entry name" value="PBD"/>
    <property type="match status" value="1"/>
</dbReference>
<evidence type="ECO:0000256" key="3">
    <source>
        <dbReference type="SAM" id="MobiDB-lite"/>
    </source>
</evidence>
<evidence type="ECO:0000256" key="1">
    <source>
        <dbReference type="ARBA" id="ARBA00004184"/>
    </source>
</evidence>
<dbReference type="Pfam" id="PF14957">
    <property type="entry name" value="BORG_CEP"/>
    <property type="match status" value="1"/>
</dbReference>
<dbReference type="FunCoup" id="A0A2U4B951">
    <property type="interactions" value="36"/>
</dbReference>
<dbReference type="InParanoid" id="A0A2U4B951"/>
<dbReference type="InterPro" id="IPR000095">
    <property type="entry name" value="CRIB_dom"/>
</dbReference>
<evidence type="ECO:0000259" key="4">
    <source>
        <dbReference type="PROSITE" id="PS50108"/>
    </source>
</evidence>
<dbReference type="GO" id="GO:0005856">
    <property type="term" value="C:cytoskeleton"/>
    <property type="evidence" value="ECO:0007669"/>
    <property type="project" value="TreeGrafter"/>
</dbReference>
<feature type="domain" description="CRIB" evidence="4">
    <location>
        <begin position="77"/>
        <end position="91"/>
    </location>
</feature>
<protein>
    <submittedName>
        <fullName evidence="6">Cdc42 effector protein 5 isoform X1</fullName>
    </submittedName>
</protein>
<name>A0A2U4B951_TURTR</name>
<dbReference type="GeneID" id="101324123"/>
<dbReference type="GO" id="GO:0030838">
    <property type="term" value="P:positive regulation of actin filament polymerization"/>
    <property type="evidence" value="ECO:0007669"/>
    <property type="project" value="TreeGrafter"/>
</dbReference>
<sequence>MTLPLPGEIPPGGRRKKARAWDWEAEAGSEPRRRGSQLEPEPESLPAWFSGDHEMPVLKQLGPAQPKKRPERGALSISAPLGDFRHTLHVGRGGDAFGDTSFLSRHGGGPPPEPRPPPAGAPRSAPPPAVPQPPPPALRAPAPADPLLSFHLDLGPSMLDAVLGVMDAERPGAAAAKPDVDPGPGAQHPRARCLPNADLELDDVIGL</sequence>
<evidence type="ECO:0000313" key="6">
    <source>
        <dbReference type="RefSeq" id="XP_019789589.1"/>
    </source>
</evidence>
<dbReference type="GO" id="GO:0007266">
    <property type="term" value="P:Rho protein signal transduction"/>
    <property type="evidence" value="ECO:0007669"/>
    <property type="project" value="TreeGrafter"/>
</dbReference>
<dbReference type="PANTHER" id="PTHR15344">
    <property type="entry name" value="CDC42 EFFECTOR PROTEIN BORG"/>
    <property type="match status" value="1"/>
</dbReference>
<dbReference type="GO" id="GO:0012505">
    <property type="term" value="C:endomembrane system"/>
    <property type="evidence" value="ECO:0007669"/>
    <property type="project" value="UniProtKB-SubCell"/>
</dbReference>
<dbReference type="GO" id="GO:0008360">
    <property type="term" value="P:regulation of cell shape"/>
    <property type="evidence" value="ECO:0007669"/>
    <property type="project" value="TreeGrafter"/>
</dbReference>
<dbReference type="SMART" id="SM00285">
    <property type="entry name" value="PBD"/>
    <property type="match status" value="1"/>
</dbReference>
<dbReference type="GO" id="GO:0005886">
    <property type="term" value="C:plasma membrane"/>
    <property type="evidence" value="ECO:0007669"/>
    <property type="project" value="TreeGrafter"/>
</dbReference>
<proteinExistence type="inferred from homology"/>
<organism evidence="5 6">
    <name type="scientific">Tursiops truncatus</name>
    <name type="common">Atlantic bottle-nosed dolphin</name>
    <name type="synonym">Delphinus truncatus</name>
    <dbReference type="NCBI Taxonomy" id="9739"/>
    <lineage>
        <taxon>Eukaryota</taxon>
        <taxon>Metazoa</taxon>
        <taxon>Chordata</taxon>
        <taxon>Craniata</taxon>
        <taxon>Vertebrata</taxon>
        <taxon>Euteleostomi</taxon>
        <taxon>Mammalia</taxon>
        <taxon>Eutheria</taxon>
        <taxon>Laurasiatheria</taxon>
        <taxon>Artiodactyla</taxon>
        <taxon>Whippomorpha</taxon>
        <taxon>Cetacea</taxon>
        <taxon>Odontoceti</taxon>
        <taxon>Delphinidae</taxon>
        <taxon>Tursiops</taxon>
    </lineage>
</organism>
<reference evidence="6" key="1">
    <citation type="submission" date="2025-08" db="UniProtKB">
        <authorList>
            <consortium name="RefSeq"/>
        </authorList>
    </citation>
    <scope>IDENTIFICATION</scope>
    <source>
        <tissue evidence="6">Spleen</tissue>
    </source>
</reference>
<feature type="region of interest" description="Disordered" evidence="3">
    <location>
        <begin position="172"/>
        <end position="194"/>
    </location>
</feature>
<dbReference type="CTD" id="148170"/>
<accession>A0A2U4B951</accession>
<dbReference type="STRING" id="9739.ENSTTRP00000006233"/>
<dbReference type="AlphaFoldDB" id="A0A2U4B951"/>
<evidence type="ECO:0000313" key="5">
    <source>
        <dbReference type="Proteomes" id="UP000245320"/>
    </source>
</evidence>
<comment type="subcellular location">
    <subcellularLocation>
        <location evidence="1">Endomembrane system</location>
        <topology evidence="1">Peripheral membrane protein</topology>
    </subcellularLocation>
</comment>
<dbReference type="GO" id="GO:0005737">
    <property type="term" value="C:cytoplasm"/>
    <property type="evidence" value="ECO:0007669"/>
    <property type="project" value="TreeGrafter"/>
</dbReference>
<dbReference type="PANTHER" id="PTHR15344:SF15">
    <property type="entry name" value="CDC42 EFFECTOR PROTEIN 5"/>
    <property type="match status" value="1"/>
</dbReference>
<dbReference type="Proteomes" id="UP000245320">
    <property type="component" value="Chromosome 19"/>
</dbReference>
<dbReference type="GO" id="GO:0031274">
    <property type="term" value="P:positive regulation of pseudopodium assembly"/>
    <property type="evidence" value="ECO:0007669"/>
    <property type="project" value="TreeGrafter"/>
</dbReference>
<dbReference type="GO" id="GO:0031267">
    <property type="term" value="F:small GTPase binding"/>
    <property type="evidence" value="ECO:0007669"/>
    <property type="project" value="TreeGrafter"/>
</dbReference>
<feature type="region of interest" description="Disordered" evidence="3">
    <location>
        <begin position="1"/>
        <end position="148"/>
    </location>
</feature>
<evidence type="ECO:0000256" key="2">
    <source>
        <dbReference type="ARBA" id="ARBA00010770"/>
    </source>
</evidence>
<dbReference type="RefSeq" id="XP_019789589.1">
    <property type="nucleotide sequence ID" value="XM_019934030.2"/>
</dbReference>